<feature type="domain" description="Leucine-binding protein" evidence="3">
    <location>
        <begin position="38"/>
        <end position="380"/>
    </location>
</feature>
<dbReference type="Pfam" id="PF13458">
    <property type="entry name" value="Peripla_BP_6"/>
    <property type="match status" value="1"/>
</dbReference>
<evidence type="ECO:0000256" key="2">
    <source>
        <dbReference type="ARBA" id="ARBA00022729"/>
    </source>
</evidence>
<dbReference type="InterPro" id="IPR028081">
    <property type="entry name" value="Leu-bd"/>
</dbReference>
<dbReference type="EMBL" id="DSOL01000253">
    <property type="protein sequence ID" value="HEN28726.1"/>
    <property type="molecule type" value="Genomic_DNA"/>
</dbReference>
<dbReference type="AlphaFoldDB" id="A0A7C2K2H6"/>
<protein>
    <submittedName>
        <fullName evidence="4">Amino acid ABC transporter substrate-binding protein</fullName>
    </submittedName>
</protein>
<dbReference type="SUPFAM" id="SSF53822">
    <property type="entry name" value="Periplasmic binding protein-like I"/>
    <property type="match status" value="1"/>
</dbReference>
<dbReference type="Gene3D" id="3.40.50.2300">
    <property type="match status" value="2"/>
</dbReference>
<accession>A0A7C2K2H6</accession>
<reference evidence="4" key="1">
    <citation type="journal article" date="2020" name="mSystems">
        <title>Genome- and Community-Level Interaction Insights into Carbon Utilization and Element Cycling Functions of Hydrothermarchaeota in Hydrothermal Sediment.</title>
        <authorList>
            <person name="Zhou Z."/>
            <person name="Liu Y."/>
            <person name="Xu W."/>
            <person name="Pan J."/>
            <person name="Luo Z.H."/>
            <person name="Li M."/>
        </authorList>
    </citation>
    <scope>NUCLEOTIDE SEQUENCE [LARGE SCALE GENOMIC DNA]</scope>
    <source>
        <strain evidence="4">SpSt-34</strain>
    </source>
</reference>
<organism evidence="4">
    <name type="scientific">candidate division WOR-3 bacterium</name>
    <dbReference type="NCBI Taxonomy" id="2052148"/>
    <lineage>
        <taxon>Bacteria</taxon>
        <taxon>Bacteria division WOR-3</taxon>
    </lineage>
</organism>
<dbReference type="PANTHER" id="PTHR30483:SF6">
    <property type="entry name" value="PERIPLASMIC BINDING PROTEIN OF ABC TRANSPORTER FOR NATURAL AMINO ACIDS"/>
    <property type="match status" value="1"/>
</dbReference>
<evidence type="ECO:0000313" key="4">
    <source>
        <dbReference type="EMBL" id="HEN28726.1"/>
    </source>
</evidence>
<name>A0A7C2K2H6_UNCW3</name>
<gene>
    <name evidence="4" type="ORF">ENQ77_08830</name>
</gene>
<proteinExistence type="inferred from homology"/>
<dbReference type="InterPro" id="IPR051010">
    <property type="entry name" value="BCAA_transport"/>
</dbReference>
<dbReference type="PANTHER" id="PTHR30483">
    <property type="entry name" value="LEUCINE-SPECIFIC-BINDING PROTEIN"/>
    <property type="match status" value="1"/>
</dbReference>
<comment type="caution">
    <text evidence="4">The sequence shown here is derived from an EMBL/GenBank/DDBJ whole genome shotgun (WGS) entry which is preliminary data.</text>
</comment>
<sequence>MKKYAVLIGLFTFVILAFNQAFVFAQEPIVLGVPTALGSIEGRDGWMAVQMAVEEINKKGGVKVGTEKRPLKAYAIDTREHEPGIPVHDALIALEKLILEKKPHAIVVGAFRSEVLLASMDIISKYKIPYICSIAMSPIFQKKIVENYESYKYMFRNCLNSLYLVEYLSSMMAFLRKEFGFNKAYLIVQDTLWAKATGEALKKWFEENGWTVAGFDAYPLGATEYSSSLLKLKAQGAEVMIPIFDMPQSGILLKQARALKIPALPCGFISPVAPENAWETFEKEVEGMVQLVFEIGPLPVKKVPKSVAFNTNFGKRWGEKARKSLSGHGPGPSYDAVYIIANAIERAGSLDPEAIVKAIETTEMEGVVGRIRFAKDHQAIYGFNPKESAIGAAFQWKKPGVRVPVFPPEVAEGKIELPSYMKRGRK</sequence>
<dbReference type="InterPro" id="IPR028082">
    <property type="entry name" value="Peripla_BP_I"/>
</dbReference>
<dbReference type="CDD" id="cd06345">
    <property type="entry name" value="PBP1_ABC_ligand_binding-like"/>
    <property type="match status" value="1"/>
</dbReference>
<comment type="similarity">
    <text evidence="1">Belongs to the leucine-binding protein family.</text>
</comment>
<evidence type="ECO:0000256" key="1">
    <source>
        <dbReference type="ARBA" id="ARBA00010062"/>
    </source>
</evidence>
<evidence type="ECO:0000259" key="3">
    <source>
        <dbReference type="Pfam" id="PF13458"/>
    </source>
</evidence>
<keyword evidence="2" id="KW-0732">Signal</keyword>